<dbReference type="SMART" id="SM00176">
    <property type="entry name" value="RAN"/>
    <property type="match status" value="1"/>
</dbReference>
<keyword evidence="20" id="KW-1185">Reference proteome</keyword>
<keyword evidence="8" id="KW-0460">Magnesium</keyword>
<protein>
    <recommendedName>
        <fullName evidence="18">Ras-related protein Rab-36</fullName>
        <ecNumber evidence="3">3.6.5.2</ecNumber>
    </recommendedName>
</protein>
<evidence type="ECO:0000256" key="6">
    <source>
        <dbReference type="ARBA" id="ARBA00022741"/>
    </source>
</evidence>
<keyword evidence="7" id="KW-0378">Hydrolase</keyword>
<dbReference type="SMART" id="SM00173">
    <property type="entry name" value="RAS"/>
    <property type="match status" value="1"/>
</dbReference>
<dbReference type="Gene3D" id="3.40.50.300">
    <property type="entry name" value="P-loop containing nucleotide triphosphate hydrolases"/>
    <property type="match status" value="1"/>
</dbReference>
<dbReference type="SMART" id="SM00174">
    <property type="entry name" value="RHO"/>
    <property type="match status" value="1"/>
</dbReference>
<comment type="catalytic activity">
    <reaction evidence="16">
        <text>GTP + H2O = GDP + phosphate + H(+)</text>
        <dbReference type="Rhea" id="RHEA:19669"/>
        <dbReference type="ChEBI" id="CHEBI:15377"/>
        <dbReference type="ChEBI" id="CHEBI:15378"/>
        <dbReference type="ChEBI" id="CHEBI:37565"/>
        <dbReference type="ChEBI" id="CHEBI:43474"/>
        <dbReference type="ChEBI" id="CHEBI:58189"/>
        <dbReference type="EC" id="3.6.5.2"/>
    </reaction>
    <physiologicalReaction direction="left-to-right" evidence="16">
        <dbReference type="Rhea" id="RHEA:19670"/>
    </physiologicalReaction>
</comment>
<evidence type="ECO:0000256" key="14">
    <source>
        <dbReference type="ARBA" id="ARBA00023289"/>
    </source>
</evidence>
<evidence type="ECO:0000256" key="2">
    <source>
        <dbReference type="ARBA" id="ARBA00006270"/>
    </source>
</evidence>
<dbReference type="EMBL" id="JAZDUA010000332">
    <property type="protein sequence ID" value="KAK7794466.1"/>
    <property type="molecule type" value="Genomic_DNA"/>
</dbReference>
<evidence type="ECO:0000256" key="1">
    <source>
        <dbReference type="ARBA" id="ARBA00001946"/>
    </source>
</evidence>
<dbReference type="PANTHER" id="PTHR47977">
    <property type="entry name" value="RAS-RELATED PROTEIN RAB"/>
    <property type="match status" value="1"/>
</dbReference>
<reference evidence="19 20" key="1">
    <citation type="submission" date="2024-03" db="EMBL/GenBank/DDBJ databases">
        <title>The genome assembly and annotation of the cricket Gryllus longicercus Weissman &amp; Gray.</title>
        <authorList>
            <person name="Szrajer S."/>
            <person name="Gray D."/>
            <person name="Ylla G."/>
        </authorList>
    </citation>
    <scope>NUCLEOTIDE SEQUENCE [LARGE SCALE GENOMIC DNA]</scope>
    <source>
        <strain evidence="19">DAG 2021-001</strain>
        <tissue evidence="19">Whole body minus gut</tissue>
    </source>
</reference>
<dbReference type="SMART" id="SM00175">
    <property type="entry name" value="RAB"/>
    <property type="match status" value="1"/>
</dbReference>
<evidence type="ECO:0000256" key="8">
    <source>
        <dbReference type="ARBA" id="ARBA00022842"/>
    </source>
</evidence>
<dbReference type="GO" id="GO:0003925">
    <property type="term" value="F:G protein activity"/>
    <property type="evidence" value="ECO:0007669"/>
    <property type="project" value="UniProtKB-EC"/>
</dbReference>
<evidence type="ECO:0000256" key="15">
    <source>
        <dbReference type="ARBA" id="ARBA00037794"/>
    </source>
</evidence>
<comment type="cofactor">
    <cofactor evidence="1">
        <name>Mg(2+)</name>
        <dbReference type="ChEBI" id="CHEBI:18420"/>
    </cofactor>
</comment>
<dbReference type="Pfam" id="PF00071">
    <property type="entry name" value="Ras"/>
    <property type="match status" value="1"/>
</dbReference>
<keyword evidence="14" id="KW-0636">Prenylation</keyword>
<dbReference type="GO" id="GO:0015031">
    <property type="term" value="P:protein transport"/>
    <property type="evidence" value="ECO:0007669"/>
    <property type="project" value="UniProtKB-KW"/>
</dbReference>
<organism evidence="19 20">
    <name type="scientific">Gryllus longicercus</name>
    <dbReference type="NCBI Taxonomy" id="2509291"/>
    <lineage>
        <taxon>Eukaryota</taxon>
        <taxon>Metazoa</taxon>
        <taxon>Ecdysozoa</taxon>
        <taxon>Arthropoda</taxon>
        <taxon>Hexapoda</taxon>
        <taxon>Insecta</taxon>
        <taxon>Pterygota</taxon>
        <taxon>Neoptera</taxon>
        <taxon>Polyneoptera</taxon>
        <taxon>Orthoptera</taxon>
        <taxon>Ensifera</taxon>
        <taxon>Gryllidea</taxon>
        <taxon>Grylloidea</taxon>
        <taxon>Gryllidae</taxon>
        <taxon>Gryllinae</taxon>
        <taxon>Gryllus</taxon>
    </lineage>
</organism>
<evidence type="ECO:0000256" key="4">
    <source>
        <dbReference type="ARBA" id="ARBA00022448"/>
    </source>
</evidence>
<evidence type="ECO:0000256" key="11">
    <source>
        <dbReference type="ARBA" id="ARBA00023134"/>
    </source>
</evidence>
<dbReference type="InterPro" id="IPR001806">
    <property type="entry name" value="Small_GTPase"/>
</dbReference>
<sequence length="264" mass="29783">MLQSRSSTFKMMQNEVQADRQISSFPKPYRSDATPYSGIDFDPYVKESCCSSTSLVAGLTIAKVIILGDVAVGKTSLVNRFCHEIFDSNYKATIGVDFEVEQFNILKVPFNLQIWDTAGQERFKSIASSYYRRAHAVIITFDMTNAISLSHCYEWKREAMLVNNKYVHIFLVGTKRDILTSPKAFSEMESRGMKVAAELGAELWCVSSRTGERVTEMFHRVAALTFNSTFPRGDERMKQVALGGNLMPFKNPSKMSHQKCVSCT</sequence>
<dbReference type="FunFam" id="3.40.50.300:FF:000707">
    <property type="entry name" value="RAB36, member RAS oncogene family"/>
    <property type="match status" value="1"/>
</dbReference>
<dbReference type="InterPro" id="IPR027417">
    <property type="entry name" value="P-loop_NTPase"/>
</dbReference>
<keyword evidence="12" id="KW-0472">Membrane</keyword>
<dbReference type="InterPro" id="IPR050227">
    <property type="entry name" value="Rab"/>
</dbReference>
<dbReference type="GO" id="GO:0005525">
    <property type="term" value="F:GTP binding"/>
    <property type="evidence" value="ECO:0007669"/>
    <property type="project" value="UniProtKB-KW"/>
</dbReference>
<dbReference type="InterPro" id="IPR005225">
    <property type="entry name" value="Small_GTP-bd"/>
</dbReference>
<gene>
    <name evidence="19" type="ORF">R5R35_004691</name>
</gene>
<keyword evidence="6" id="KW-0547">Nucleotide-binding</keyword>
<proteinExistence type="inferred from homology"/>
<keyword evidence="10" id="KW-0333">Golgi apparatus</keyword>
<dbReference type="PROSITE" id="PS51419">
    <property type="entry name" value="RAB"/>
    <property type="match status" value="1"/>
</dbReference>
<dbReference type="GO" id="GO:0046872">
    <property type="term" value="F:metal ion binding"/>
    <property type="evidence" value="ECO:0007669"/>
    <property type="project" value="UniProtKB-KW"/>
</dbReference>
<accession>A0AAN9VDX4</accession>
<dbReference type="PROSITE" id="PS51421">
    <property type="entry name" value="RAS"/>
    <property type="match status" value="1"/>
</dbReference>
<evidence type="ECO:0000256" key="16">
    <source>
        <dbReference type="ARBA" id="ARBA00047660"/>
    </source>
</evidence>
<name>A0AAN9VDX4_9ORTH</name>
<evidence type="ECO:0000256" key="13">
    <source>
        <dbReference type="ARBA" id="ARBA00023288"/>
    </source>
</evidence>
<dbReference type="GO" id="GO:0000139">
    <property type="term" value="C:Golgi membrane"/>
    <property type="evidence" value="ECO:0007669"/>
    <property type="project" value="UniProtKB-SubCell"/>
</dbReference>
<dbReference type="EC" id="3.6.5.2" evidence="3"/>
<comment type="similarity">
    <text evidence="2">Belongs to the small GTPase superfamily. Rab family.</text>
</comment>
<dbReference type="PRINTS" id="PR00449">
    <property type="entry name" value="RASTRNSFRMNG"/>
</dbReference>
<dbReference type="SUPFAM" id="SSF52540">
    <property type="entry name" value="P-loop containing nucleoside triphosphate hydrolases"/>
    <property type="match status" value="1"/>
</dbReference>
<evidence type="ECO:0000256" key="3">
    <source>
        <dbReference type="ARBA" id="ARBA00011984"/>
    </source>
</evidence>
<keyword evidence="4" id="KW-0813">Transport</keyword>
<dbReference type="Proteomes" id="UP001378592">
    <property type="component" value="Unassembled WGS sequence"/>
</dbReference>
<evidence type="ECO:0000256" key="18">
    <source>
        <dbReference type="ARBA" id="ARBA00067830"/>
    </source>
</evidence>
<keyword evidence="5" id="KW-0479">Metal-binding</keyword>
<dbReference type="AlphaFoldDB" id="A0AAN9VDX4"/>
<keyword evidence="9" id="KW-0653">Protein transport</keyword>
<evidence type="ECO:0000256" key="7">
    <source>
        <dbReference type="ARBA" id="ARBA00022801"/>
    </source>
</evidence>
<evidence type="ECO:0000313" key="19">
    <source>
        <dbReference type="EMBL" id="KAK7794466.1"/>
    </source>
</evidence>
<comment type="function">
    <text evidence="17">The small GTPases Rab are key regulators of intracellular membrane trafficking, from the formation of transport vesicles to their fusion with membranes. Rabs cycle between an inactive GDP-bound form and an active GTP-bound form that is able to recruit to membranes different sets of downstream effectors directly responsible for vesicle formation, movement, tethering and fusion.</text>
</comment>
<comment type="caution">
    <text evidence="19">The sequence shown here is derived from an EMBL/GenBank/DDBJ whole genome shotgun (WGS) entry which is preliminary data.</text>
</comment>
<evidence type="ECO:0000256" key="10">
    <source>
        <dbReference type="ARBA" id="ARBA00023034"/>
    </source>
</evidence>
<keyword evidence="11" id="KW-0342">GTP-binding</keyword>
<evidence type="ECO:0000256" key="5">
    <source>
        <dbReference type="ARBA" id="ARBA00022723"/>
    </source>
</evidence>
<dbReference type="NCBIfam" id="TIGR00231">
    <property type="entry name" value="small_GTP"/>
    <property type="match status" value="1"/>
</dbReference>
<evidence type="ECO:0000313" key="20">
    <source>
        <dbReference type="Proteomes" id="UP001378592"/>
    </source>
</evidence>
<evidence type="ECO:0000256" key="17">
    <source>
        <dbReference type="ARBA" id="ARBA00058763"/>
    </source>
</evidence>
<evidence type="ECO:0000256" key="12">
    <source>
        <dbReference type="ARBA" id="ARBA00023136"/>
    </source>
</evidence>
<comment type="subcellular location">
    <subcellularLocation>
        <location evidence="15">Golgi apparatus membrane</location>
        <topology evidence="15">Lipid-anchor</topology>
    </subcellularLocation>
</comment>
<keyword evidence="13" id="KW-0449">Lipoprotein</keyword>
<evidence type="ECO:0000256" key="9">
    <source>
        <dbReference type="ARBA" id="ARBA00022927"/>
    </source>
</evidence>